<keyword evidence="2" id="KW-1185">Reference proteome</keyword>
<evidence type="ECO:0000313" key="2">
    <source>
        <dbReference type="Proteomes" id="UP001149140"/>
    </source>
</evidence>
<protein>
    <submittedName>
        <fullName evidence="1">Uncharacterized protein</fullName>
    </submittedName>
</protein>
<dbReference type="Proteomes" id="UP001149140">
    <property type="component" value="Unassembled WGS sequence"/>
</dbReference>
<sequence>MPPALVRDLSPYPSPPLGAPVRVAFLGSASGAGAHALHAPANGLQPRFVEVRPGGDPRAALADFAPHVVIALEPGLLAPSALEGVRAATLAVGAPASPDAFAGFDRVLGLPGATGVWRSRPLPVDDRLFSDVTPSRRPPKTLFVGRSTEHREWLLIPAKHDHEVVHFTHGLTGDALARELRNADIGIALTAEPGHGFPAQVLVHLAAGQLLLTEHLHPSCGLESGIDFLELDSRDSLLTILMQAKLHPDAYERVRIRGRMKAEQHRASLVWPRIVGDLLHDLRVFGR</sequence>
<reference evidence="1" key="1">
    <citation type="submission" date="2022-10" db="EMBL/GenBank/DDBJ databases">
        <title>The WGS of Solirubrobacter ginsenosidimutans DSM 21036.</title>
        <authorList>
            <person name="Jiang Z."/>
        </authorList>
    </citation>
    <scope>NUCLEOTIDE SEQUENCE</scope>
    <source>
        <strain evidence="1">DSM 21036</strain>
    </source>
</reference>
<name>A0A9X3MXT8_9ACTN</name>
<organism evidence="1 2">
    <name type="scientific">Solirubrobacter ginsenosidimutans</name>
    <dbReference type="NCBI Taxonomy" id="490573"/>
    <lineage>
        <taxon>Bacteria</taxon>
        <taxon>Bacillati</taxon>
        <taxon>Actinomycetota</taxon>
        <taxon>Thermoleophilia</taxon>
        <taxon>Solirubrobacterales</taxon>
        <taxon>Solirubrobacteraceae</taxon>
        <taxon>Solirubrobacter</taxon>
    </lineage>
</organism>
<gene>
    <name evidence="1" type="ORF">OM076_30985</name>
</gene>
<evidence type="ECO:0000313" key="1">
    <source>
        <dbReference type="EMBL" id="MDA0164734.1"/>
    </source>
</evidence>
<dbReference type="EMBL" id="JAPDOD010000037">
    <property type="protein sequence ID" value="MDA0164734.1"/>
    <property type="molecule type" value="Genomic_DNA"/>
</dbReference>
<dbReference type="AlphaFoldDB" id="A0A9X3MXT8"/>
<dbReference type="RefSeq" id="WP_270043984.1">
    <property type="nucleotide sequence ID" value="NZ_JAPDOD010000037.1"/>
</dbReference>
<proteinExistence type="predicted"/>
<comment type="caution">
    <text evidence="1">The sequence shown here is derived from an EMBL/GenBank/DDBJ whole genome shotgun (WGS) entry which is preliminary data.</text>
</comment>
<accession>A0A9X3MXT8</accession>